<proteinExistence type="inferred from homology"/>
<dbReference type="GO" id="GO:0005886">
    <property type="term" value="C:plasma membrane"/>
    <property type="evidence" value="ECO:0007669"/>
    <property type="project" value="UniProtKB-SubCell"/>
</dbReference>
<dbReference type="RefSeq" id="WP_101626700.1">
    <property type="nucleotide sequence ID" value="NZ_NJPO01000038.1"/>
</dbReference>
<feature type="domain" description="ABC transmembrane type-1" evidence="6">
    <location>
        <begin position="11"/>
        <end position="227"/>
    </location>
</feature>
<feature type="transmembrane region" description="Helical" evidence="5">
    <location>
        <begin position="105"/>
        <end position="124"/>
    </location>
</feature>
<evidence type="ECO:0000256" key="1">
    <source>
        <dbReference type="ARBA" id="ARBA00004651"/>
    </source>
</evidence>
<dbReference type="NCBIfam" id="NF008337">
    <property type="entry name" value="PRK11123.1"/>
    <property type="match status" value="1"/>
</dbReference>
<sequence length="242" mass="27577">MMEFLLLIKATGTTLKLALCALVIGLILAMSLAVLEELRRLKWLIFISKILVTLLCGLPEILIILFIYLNTSQLLAILNKHIDLKINGITYFHLYIPIHNLNINISPFLCGVIALALIYAAYAYQIINEAIKSISKSQWESGQALGMKNSIIFFHLILPQIWQFALPGLGNQWLVLLKDTALVSLISINDLMLQTKSIITMTYKPFTWYILSSIIYLLITLVSKIILYFLERYVNRFNQVIS</sequence>
<dbReference type="CDD" id="cd06261">
    <property type="entry name" value="TM_PBP2"/>
    <property type="match status" value="1"/>
</dbReference>
<keyword evidence="4 5" id="KW-0472">Membrane</keyword>
<reference evidence="7 8" key="1">
    <citation type="submission" date="2017-06" db="EMBL/GenBank/DDBJ databases">
        <title>Metabolic interaction between xylem feeders and their symbionts.</title>
        <authorList>
            <person name="Chouaia B."/>
        </authorList>
    </citation>
    <scope>NUCLEOTIDE SEQUENCE [LARGE SCALE GENOMIC DNA]</scope>
    <source>
        <strain evidence="7 8">Gra</strain>
    </source>
</reference>
<organism evidence="7 8">
    <name type="scientific">Candidatus Palibaumannia cicadellinicola</name>
    <dbReference type="NCBI Taxonomy" id="186490"/>
    <lineage>
        <taxon>Bacteria</taxon>
        <taxon>Pseudomonadati</taxon>
        <taxon>Pseudomonadota</taxon>
        <taxon>Gammaproteobacteria</taxon>
        <taxon>Candidatus Palibaumannia</taxon>
    </lineage>
</organism>
<feature type="transmembrane region" description="Helical" evidence="5">
    <location>
        <begin position="47"/>
        <end position="69"/>
    </location>
</feature>
<evidence type="ECO:0000313" key="7">
    <source>
        <dbReference type="EMBL" id="PLK59155.1"/>
    </source>
</evidence>
<dbReference type="GO" id="GO:0055085">
    <property type="term" value="P:transmembrane transport"/>
    <property type="evidence" value="ECO:0007669"/>
    <property type="project" value="InterPro"/>
</dbReference>
<feature type="transmembrane region" description="Helical" evidence="5">
    <location>
        <begin position="206"/>
        <end position="230"/>
    </location>
</feature>
<evidence type="ECO:0000256" key="5">
    <source>
        <dbReference type="RuleBase" id="RU363032"/>
    </source>
</evidence>
<comment type="subcellular location">
    <subcellularLocation>
        <location evidence="1 5">Cell membrane</location>
        <topology evidence="1 5">Multi-pass membrane protein</topology>
    </subcellularLocation>
</comment>
<keyword evidence="5" id="KW-0813">Transport</keyword>
<accession>A0A2N4XXH0</accession>
<feature type="transmembrane region" description="Helical" evidence="5">
    <location>
        <begin position="145"/>
        <end position="165"/>
    </location>
</feature>
<dbReference type="PROSITE" id="PS50928">
    <property type="entry name" value="ABC_TM1"/>
    <property type="match status" value="1"/>
</dbReference>
<protein>
    <submittedName>
        <fullName evidence="7">Arginine transporter permease subunit ArtQ</fullName>
    </submittedName>
</protein>
<evidence type="ECO:0000256" key="2">
    <source>
        <dbReference type="ARBA" id="ARBA00022692"/>
    </source>
</evidence>
<keyword evidence="2 5" id="KW-0812">Transmembrane</keyword>
<dbReference type="InterPro" id="IPR035906">
    <property type="entry name" value="MetI-like_sf"/>
</dbReference>
<dbReference type="SUPFAM" id="SSF161098">
    <property type="entry name" value="MetI-like"/>
    <property type="match status" value="1"/>
</dbReference>
<dbReference type="Pfam" id="PF00528">
    <property type="entry name" value="BPD_transp_1"/>
    <property type="match status" value="1"/>
</dbReference>
<dbReference type="PANTHER" id="PTHR30133">
    <property type="entry name" value="CATIONIC AMINO ACID TRANSPORTER, MEMBRANE COMPONENT"/>
    <property type="match status" value="1"/>
</dbReference>
<evidence type="ECO:0000256" key="3">
    <source>
        <dbReference type="ARBA" id="ARBA00022989"/>
    </source>
</evidence>
<gene>
    <name evidence="7" type="ORF">CEX73_00675</name>
</gene>
<dbReference type="Proteomes" id="UP000234253">
    <property type="component" value="Unassembled WGS sequence"/>
</dbReference>
<dbReference type="PANTHER" id="PTHR30133:SF2">
    <property type="entry name" value="ARGININE ABC TRANSPORTER PERMEASE PROTEIN ARTQ"/>
    <property type="match status" value="1"/>
</dbReference>
<evidence type="ECO:0000256" key="4">
    <source>
        <dbReference type="ARBA" id="ARBA00023136"/>
    </source>
</evidence>
<dbReference type="AlphaFoldDB" id="A0A2N4XXH0"/>
<feature type="transmembrane region" description="Helical" evidence="5">
    <location>
        <begin position="15"/>
        <end position="35"/>
    </location>
</feature>
<name>A0A2N4XXH0_9GAMM</name>
<evidence type="ECO:0000259" key="6">
    <source>
        <dbReference type="PROSITE" id="PS50928"/>
    </source>
</evidence>
<comment type="caution">
    <text evidence="7">The sequence shown here is derived from an EMBL/GenBank/DDBJ whole genome shotgun (WGS) entry which is preliminary data.</text>
</comment>
<dbReference type="EMBL" id="NJPO01000038">
    <property type="protein sequence ID" value="PLK59155.1"/>
    <property type="molecule type" value="Genomic_DNA"/>
</dbReference>
<dbReference type="Gene3D" id="1.10.3720.10">
    <property type="entry name" value="MetI-like"/>
    <property type="match status" value="1"/>
</dbReference>
<dbReference type="InterPro" id="IPR051613">
    <property type="entry name" value="ABC_transp_permease_HisMQ"/>
</dbReference>
<keyword evidence="3 5" id="KW-1133">Transmembrane helix</keyword>
<dbReference type="InterPro" id="IPR000515">
    <property type="entry name" value="MetI-like"/>
</dbReference>
<dbReference type="OrthoDB" id="9815029at2"/>
<comment type="similarity">
    <text evidence="5">Belongs to the binding-protein-dependent transport system permease family.</text>
</comment>
<evidence type="ECO:0000313" key="8">
    <source>
        <dbReference type="Proteomes" id="UP000234253"/>
    </source>
</evidence>